<dbReference type="InterPro" id="IPR039426">
    <property type="entry name" value="TonB-dep_rcpt-like"/>
</dbReference>
<keyword evidence="7 8" id="KW-0998">Cell outer membrane</keyword>
<evidence type="ECO:0000256" key="3">
    <source>
        <dbReference type="ARBA" id="ARBA00022452"/>
    </source>
</evidence>
<dbReference type="InterPro" id="IPR012910">
    <property type="entry name" value="Plug_dom"/>
</dbReference>
<keyword evidence="6 8" id="KW-0472">Membrane</keyword>
<keyword evidence="2 8" id="KW-0813">Transport</keyword>
<accession>R7ZVL5</accession>
<dbReference type="InterPro" id="IPR037066">
    <property type="entry name" value="Plug_dom_sf"/>
</dbReference>
<organism evidence="12 13">
    <name type="scientific">Lunatimonas lonarensis</name>
    <dbReference type="NCBI Taxonomy" id="1232681"/>
    <lineage>
        <taxon>Bacteria</taxon>
        <taxon>Pseudomonadati</taxon>
        <taxon>Bacteroidota</taxon>
        <taxon>Cytophagia</taxon>
        <taxon>Cytophagales</taxon>
        <taxon>Cyclobacteriaceae</taxon>
    </lineage>
</organism>
<evidence type="ECO:0000256" key="5">
    <source>
        <dbReference type="ARBA" id="ARBA00023077"/>
    </source>
</evidence>
<feature type="domain" description="TonB-dependent receptor plug" evidence="11">
    <location>
        <begin position="141"/>
        <end position="239"/>
    </location>
</feature>
<evidence type="ECO:0000256" key="4">
    <source>
        <dbReference type="ARBA" id="ARBA00022692"/>
    </source>
</evidence>
<dbReference type="Gene3D" id="2.170.130.10">
    <property type="entry name" value="TonB-dependent receptor, plug domain"/>
    <property type="match status" value="1"/>
</dbReference>
<keyword evidence="4 8" id="KW-0812">Transmembrane</keyword>
<dbReference type="RefSeq" id="WP_010853604.1">
    <property type="nucleotide sequence ID" value="NZ_AQHR01000042.1"/>
</dbReference>
<evidence type="ECO:0000256" key="9">
    <source>
        <dbReference type="RuleBase" id="RU003357"/>
    </source>
</evidence>
<dbReference type="InterPro" id="IPR036942">
    <property type="entry name" value="Beta-barrel_TonB_sf"/>
</dbReference>
<evidence type="ECO:0000256" key="8">
    <source>
        <dbReference type="PROSITE-ProRule" id="PRU01360"/>
    </source>
</evidence>
<comment type="subcellular location">
    <subcellularLocation>
        <location evidence="1 8">Cell outer membrane</location>
        <topology evidence="1 8">Multi-pass membrane protein</topology>
    </subcellularLocation>
</comment>
<dbReference type="PANTHER" id="PTHR30442:SF0">
    <property type="entry name" value="FE(3+) DICITRATE TRANSPORT PROTEIN FECA"/>
    <property type="match status" value="1"/>
</dbReference>
<protein>
    <submittedName>
        <fullName evidence="12">TonB-dependent siderophore receptor</fullName>
    </submittedName>
</protein>
<evidence type="ECO:0000256" key="1">
    <source>
        <dbReference type="ARBA" id="ARBA00004571"/>
    </source>
</evidence>
<dbReference type="Pfam" id="PF07715">
    <property type="entry name" value="Plug"/>
    <property type="match status" value="1"/>
</dbReference>
<keyword evidence="13" id="KW-1185">Reference proteome</keyword>
<dbReference type="InterPro" id="IPR013784">
    <property type="entry name" value="Carb-bd-like_fold"/>
</dbReference>
<dbReference type="Pfam" id="PF13715">
    <property type="entry name" value="CarbopepD_reg_2"/>
    <property type="match status" value="1"/>
</dbReference>
<dbReference type="GO" id="GO:0033214">
    <property type="term" value="P:siderophore-iron import into cell"/>
    <property type="evidence" value="ECO:0007669"/>
    <property type="project" value="TreeGrafter"/>
</dbReference>
<evidence type="ECO:0000259" key="10">
    <source>
        <dbReference type="Pfam" id="PF00593"/>
    </source>
</evidence>
<feature type="domain" description="TonB-dependent receptor-like beta-barrel" evidence="10">
    <location>
        <begin position="267"/>
        <end position="778"/>
    </location>
</feature>
<comment type="similarity">
    <text evidence="8 9">Belongs to the TonB-dependent receptor family.</text>
</comment>
<name>R7ZVL5_9BACT</name>
<dbReference type="EMBL" id="AQHR01000042">
    <property type="protein sequence ID" value="EON78063.1"/>
    <property type="molecule type" value="Genomic_DNA"/>
</dbReference>
<dbReference type="PROSITE" id="PS52016">
    <property type="entry name" value="TONB_DEPENDENT_REC_3"/>
    <property type="match status" value="1"/>
</dbReference>
<evidence type="ECO:0000313" key="12">
    <source>
        <dbReference type="EMBL" id="EON78063.1"/>
    </source>
</evidence>
<evidence type="ECO:0000259" key="11">
    <source>
        <dbReference type="Pfam" id="PF07715"/>
    </source>
</evidence>
<dbReference type="OrthoDB" id="9758472at2"/>
<comment type="caution">
    <text evidence="12">The sequence shown here is derived from an EMBL/GenBank/DDBJ whole genome shotgun (WGS) entry which is preliminary data.</text>
</comment>
<dbReference type="SUPFAM" id="SSF56935">
    <property type="entry name" value="Porins"/>
    <property type="match status" value="1"/>
</dbReference>
<evidence type="ECO:0000256" key="7">
    <source>
        <dbReference type="ARBA" id="ARBA00023237"/>
    </source>
</evidence>
<gene>
    <name evidence="12" type="ORF">ADIS_1461</name>
</gene>
<dbReference type="PANTHER" id="PTHR30442">
    <property type="entry name" value="IRON III DICITRATE TRANSPORT PROTEIN FECA"/>
    <property type="match status" value="1"/>
</dbReference>
<reference evidence="12 13" key="1">
    <citation type="submission" date="2013-02" db="EMBL/GenBank/DDBJ databases">
        <title>A novel strain isolated from Lonar lake, Maharashtra, India.</title>
        <authorList>
            <person name="Singh A."/>
        </authorList>
    </citation>
    <scope>NUCLEOTIDE SEQUENCE [LARGE SCALE GENOMIC DNA]</scope>
    <source>
        <strain evidence="12 13">AK24</strain>
    </source>
</reference>
<dbReference type="InterPro" id="IPR000531">
    <property type="entry name" value="Beta-barrel_TonB"/>
</dbReference>
<keyword evidence="3 8" id="KW-1134">Transmembrane beta strand</keyword>
<keyword evidence="12" id="KW-0675">Receptor</keyword>
<dbReference type="GO" id="GO:0030246">
    <property type="term" value="F:carbohydrate binding"/>
    <property type="evidence" value="ECO:0007669"/>
    <property type="project" value="InterPro"/>
</dbReference>
<proteinExistence type="inferred from homology"/>
<dbReference type="Proteomes" id="UP000013909">
    <property type="component" value="Unassembled WGS sequence"/>
</dbReference>
<dbReference type="SUPFAM" id="SSF49452">
    <property type="entry name" value="Starch-binding domain-like"/>
    <property type="match status" value="1"/>
</dbReference>
<evidence type="ECO:0000256" key="6">
    <source>
        <dbReference type="ARBA" id="ARBA00023136"/>
    </source>
</evidence>
<dbReference type="PATRIC" id="fig|1288963.3.peg.1455"/>
<sequence>MSTKNLITTALLIISMGWQAVYAQKNILRGNVSDAENSAIPGATVYLEGTIRGVQSDYMGRYTMKDIPKGEYVLKIAMLGYKEASIPFRITEQENLELNVTLDEDQLSMDTFEFRVSRGITGQERLPEVEGFQINAAKKNEVIRLDGIDANLAMNNSRQIFGRTPGISIWENDGSGIQLGVASRGLSPNRSWEFNVRMNGYDITPDPMGYPEAYFTPPMEVVERIEIIRGASSIQYGSQFGGLMNFVMKKPDKSTRFTFETLNTVGNNGLFSTFNYLGGTEGKWSYTAYYQKRVGNGWRENGYFNTDHAHAEVNYAASNRLMIGLEMTYMNTESQQPGGLTDAQFAVDARSSTRERNWFSTPWVIPALTAEYIVSKQTKLSWKTFGTFAERNSVGFMRPINIEDDLGNRQVDRDFYTTYGSELRMITDYSILGKSTTLATGLRYFNGFIDRKQLGEGNNGRRMDFDLIDGTQYRRELDFTNTNQAAFAENVLRFSDKWLITTGLRFERIFSNMEGVFNRVNGNTQMLDPQQTTRNFVLAGLGSQYKITRNTEFYTNFSQAYRPVLISDLTPPATTDLIDENLKDSRGFNFDIGYRGSVQDWLQFDLGYFHLNYADRIGTIATLTEAGAVQQFRTNLGNSVSKGFEGYVELDPITALFKTSRYGYLHLFASIAYIDARYGDFPTASLRDGEIVPGNLAGNRVENAPRKINRYGATYRYSKFSMTWQLSDVGDAFSDASNTVASNTAATVGLIPAYQVQDLSVSADIKKRYLFRGGINNLTDERYFTRRAGGYPGPGIMPGDGRTFYLTFGFKL</sequence>
<dbReference type="AlphaFoldDB" id="R7ZVL5"/>
<dbReference type="GO" id="GO:0009279">
    <property type="term" value="C:cell outer membrane"/>
    <property type="evidence" value="ECO:0007669"/>
    <property type="project" value="UniProtKB-SubCell"/>
</dbReference>
<dbReference type="Gene3D" id="2.60.40.1120">
    <property type="entry name" value="Carboxypeptidase-like, regulatory domain"/>
    <property type="match status" value="1"/>
</dbReference>
<dbReference type="STRING" id="1232681.ADIS_1461"/>
<keyword evidence="5 9" id="KW-0798">TonB box</keyword>
<dbReference type="Pfam" id="PF00593">
    <property type="entry name" value="TonB_dep_Rec_b-barrel"/>
    <property type="match status" value="1"/>
</dbReference>
<evidence type="ECO:0000313" key="13">
    <source>
        <dbReference type="Proteomes" id="UP000013909"/>
    </source>
</evidence>
<dbReference type="Gene3D" id="2.40.170.20">
    <property type="entry name" value="TonB-dependent receptor, beta-barrel domain"/>
    <property type="match status" value="1"/>
</dbReference>
<evidence type="ECO:0000256" key="2">
    <source>
        <dbReference type="ARBA" id="ARBA00022448"/>
    </source>
</evidence>